<dbReference type="GO" id="GO:0071555">
    <property type="term" value="P:cell wall organization"/>
    <property type="evidence" value="ECO:0007669"/>
    <property type="project" value="UniProtKB-KW"/>
</dbReference>
<feature type="active site" description="Proton donor/acceptor" evidence="9">
    <location>
        <position position="192"/>
    </location>
</feature>
<proteinExistence type="inferred from homology"/>
<accession>A0A0W0UK15</accession>
<dbReference type="InterPro" id="IPR009045">
    <property type="entry name" value="Zn_M74/Hedgehog-like"/>
</dbReference>
<evidence type="ECO:0000256" key="1">
    <source>
        <dbReference type="ARBA" id="ARBA00001362"/>
    </source>
</evidence>
<evidence type="ECO:0000256" key="4">
    <source>
        <dbReference type="ARBA" id="ARBA00022801"/>
    </source>
</evidence>
<evidence type="ECO:0000256" key="6">
    <source>
        <dbReference type="ARBA" id="ARBA00022997"/>
    </source>
</evidence>
<dbReference type="GO" id="GO:0006508">
    <property type="term" value="P:proteolysis"/>
    <property type="evidence" value="ECO:0007669"/>
    <property type="project" value="UniProtKB-KW"/>
</dbReference>
<dbReference type="AlphaFoldDB" id="A0A0W0UK15"/>
<dbReference type="Proteomes" id="UP000093336">
    <property type="component" value="Unassembled WGS sequence"/>
</dbReference>
<feature type="binding site" evidence="9">
    <location>
        <position position="195"/>
    </location>
    <ligand>
        <name>Zn(2+)</name>
        <dbReference type="ChEBI" id="CHEBI:29105"/>
        <note>catalytic</note>
    </ligand>
</feature>
<keyword evidence="3 9" id="KW-0479">Metal-binding</keyword>
<evidence type="ECO:0000313" key="12">
    <source>
        <dbReference type="Proteomes" id="UP000054715"/>
    </source>
</evidence>
<reference evidence="11 13" key="2">
    <citation type="submission" date="2016-05" db="EMBL/GenBank/DDBJ databases">
        <authorList>
            <person name="Prochazka B."/>
            <person name="Indra A."/>
            <person name="Hasenberger P."/>
            <person name="Blaschitz M."/>
            <person name="Wagner L."/>
            <person name="Wewalka G."/>
            <person name="Sorschag S."/>
            <person name="Schmid D."/>
            <person name="Ruppitsch W."/>
        </authorList>
    </citation>
    <scope>NUCLEOTIDE SEQUENCE [LARGE SCALE GENOMIC DNA]</scope>
    <source>
        <strain evidence="11 13">974010_12</strain>
    </source>
</reference>
<comment type="function">
    <text evidence="9">Catalyzes hydrolysis of the D-alanyl-D-alanine dipeptide.</text>
</comment>
<evidence type="ECO:0000256" key="8">
    <source>
        <dbReference type="ARBA" id="ARBA00023316"/>
    </source>
</evidence>
<comment type="similarity">
    <text evidence="9">Belongs to the peptidase M15D family.</text>
</comment>
<name>A0A0W0UK15_9GAMM</name>
<sequence length="225" mass="26251">MLKKFAPEDYEVVEFTNHIHPRIKVQPRYFNQGFCASALMVGRRAVLDGLLEALKRVPQTYGFLIWDVYRPREVQRKLFDWMSEKIRKQYPDLSEEDHYREVLKYVALPAEAGDEYCSPHLSGGAIDLTFYDLKTGQELNMGTPFDDCSERAHSGYFNLKSFLSTEETQIKQRRDFLRTAMESAGFTAYHYEWWHFDVGNMFWANVTGQAAVFGPLFGDDEWPSL</sequence>
<evidence type="ECO:0000256" key="9">
    <source>
        <dbReference type="HAMAP-Rule" id="MF_01924"/>
    </source>
</evidence>
<dbReference type="OrthoDB" id="9801430at2"/>
<evidence type="ECO:0000256" key="7">
    <source>
        <dbReference type="ARBA" id="ARBA00023049"/>
    </source>
</evidence>
<dbReference type="InterPro" id="IPR000755">
    <property type="entry name" value="A_A_dipeptidase"/>
</dbReference>
<evidence type="ECO:0000313" key="11">
    <source>
        <dbReference type="EMBL" id="OCH97355.1"/>
    </source>
</evidence>
<dbReference type="Proteomes" id="UP000054715">
    <property type="component" value="Unassembled WGS sequence"/>
</dbReference>
<dbReference type="GO" id="GO:0008237">
    <property type="term" value="F:metallopeptidase activity"/>
    <property type="evidence" value="ECO:0007669"/>
    <property type="project" value="UniProtKB-KW"/>
</dbReference>
<keyword evidence="8" id="KW-0961">Cell wall biogenesis/degradation</keyword>
<comment type="catalytic activity">
    <reaction evidence="1 9">
        <text>D-alanyl-D-alanine + H2O = 2 D-alanine</text>
        <dbReference type="Rhea" id="RHEA:20661"/>
        <dbReference type="ChEBI" id="CHEBI:15377"/>
        <dbReference type="ChEBI" id="CHEBI:57416"/>
        <dbReference type="ChEBI" id="CHEBI:57822"/>
        <dbReference type="EC" id="3.4.13.22"/>
    </reaction>
</comment>
<keyword evidence="5 9" id="KW-0862">Zinc</keyword>
<dbReference type="Pfam" id="PF01427">
    <property type="entry name" value="Peptidase_M15"/>
    <property type="match status" value="1"/>
</dbReference>
<evidence type="ECO:0000256" key="5">
    <source>
        <dbReference type="ARBA" id="ARBA00022833"/>
    </source>
</evidence>
<keyword evidence="6 9" id="KW-0224">Dipeptidase</keyword>
<dbReference type="PATRIC" id="fig|455.5.peg.2390"/>
<evidence type="ECO:0000313" key="13">
    <source>
        <dbReference type="Proteomes" id="UP000093336"/>
    </source>
</evidence>
<dbReference type="PANTHER" id="PTHR43126">
    <property type="entry name" value="D-ALANYL-D-ALANINE DIPEPTIDASE"/>
    <property type="match status" value="1"/>
</dbReference>
<evidence type="ECO:0000256" key="2">
    <source>
        <dbReference type="ARBA" id="ARBA00022670"/>
    </source>
</evidence>
<feature type="binding site" evidence="9">
    <location>
        <position position="120"/>
    </location>
    <ligand>
        <name>Zn(2+)</name>
        <dbReference type="ChEBI" id="CHEBI:29105"/>
        <note>catalytic</note>
    </ligand>
</feature>
<reference evidence="10 12" key="1">
    <citation type="submission" date="2015-11" db="EMBL/GenBank/DDBJ databases">
        <title>Genomic analysis of 38 Legionella species identifies large and diverse effector repertoires.</title>
        <authorList>
            <person name="Burstein D."/>
            <person name="Amaro F."/>
            <person name="Zusman T."/>
            <person name="Lifshitz Z."/>
            <person name="Cohen O."/>
            <person name="Gilbert J.A."/>
            <person name="Pupko T."/>
            <person name="Shuman H.A."/>
            <person name="Segal G."/>
        </authorList>
    </citation>
    <scope>NUCLEOTIDE SEQUENCE [LARGE SCALE GENOMIC DNA]</scope>
    <source>
        <strain evidence="10 12">JA-26-G1-E2</strain>
    </source>
</reference>
<comment type="cofactor">
    <cofactor evidence="9">
        <name>Zn(2+)</name>
        <dbReference type="ChEBI" id="CHEBI:29105"/>
    </cofactor>
    <text evidence="9">Binds 1 zinc ion per subunit.</text>
</comment>
<protein>
    <recommendedName>
        <fullName evidence="9">D-alanyl-D-alanine dipeptidase</fullName>
        <shortName evidence="9">D-Ala-D-Ala dipeptidase</shortName>
        <ecNumber evidence="9">3.4.13.22</ecNumber>
    </recommendedName>
</protein>
<dbReference type="EMBL" id="LNYG01000013">
    <property type="protein sequence ID" value="KTD08076.1"/>
    <property type="molecule type" value="Genomic_DNA"/>
</dbReference>
<keyword evidence="7 9" id="KW-0482">Metalloprotease</keyword>
<dbReference type="EC" id="3.4.13.22" evidence="9"/>
<dbReference type="GO" id="GO:0008270">
    <property type="term" value="F:zinc ion binding"/>
    <property type="evidence" value="ECO:0007669"/>
    <property type="project" value="UniProtKB-UniRule"/>
</dbReference>
<evidence type="ECO:0000256" key="3">
    <source>
        <dbReference type="ARBA" id="ARBA00022723"/>
    </source>
</evidence>
<dbReference type="STRING" id="455.Ljam_2271"/>
<gene>
    <name evidence="9" type="primary">ddpX</name>
    <name evidence="11" type="ORF">A8135_03620</name>
    <name evidence="10" type="ORF">Ljam_2271</name>
</gene>
<keyword evidence="2 9" id="KW-0645">Protease</keyword>
<feature type="site" description="Transition state stabilizer" evidence="9">
    <location>
        <position position="70"/>
    </location>
</feature>
<dbReference type="GO" id="GO:0160237">
    <property type="term" value="F:D-Ala-D-Ala dipeptidase activity"/>
    <property type="evidence" value="ECO:0007669"/>
    <property type="project" value="UniProtKB-EC"/>
</dbReference>
<dbReference type="Gene3D" id="3.30.1380.10">
    <property type="match status" value="1"/>
</dbReference>
<feature type="binding site" evidence="9">
    <location>
        <position position="127"/>
    </location>
    <ligand>
        <name>Zn(2+)</name>
        <dbReference type="ChEBI" id="CHEBI:29105"/>
        <note>catalytic</note>
    </ligand>
</feature>
<organism evidence="10 12">
    <name type="scientific">Legionella jamestowniensis</name>
    <dbReference type="NCBI Taxonomy" id="455"/>
    <lineage>
        <taxon>Bacteria</taxon>
        <taxon>Pseudomonadati</taxon>
        <taxon>Pseudomonadota</taxon>
        <taxon>Gammaproteobacteria</taxon>
        <taxon>Legionellales</taxon>
        <taxon>Legionellaceae</taxon>
        <taxon>Legionella</taxon>
    </lineage>
</organism>
<comment type="caution">
    <text evidence="10">The sequence shown here is derived from an EMBL/GenBank/DDBJ whole genome shotgun (WGS) entry which is preliminary data.</text>
</comment>
<evidence type="ECO:0000313" key="10">
    <source>
        <dbReference type="EMBL" id="KTD08076.1"/>
    </source>
</evidence>
<keyword evidence="4 9" id="KW-0378">Hydrolase</keyword>
<dbReference type="SUPFAM" id="SSF55166">
    <property type="entry name" value="Hedgehog/DD-peptidase"/>
    <property type="match status" value="1"/>
</dbReference>
<keyword evidence="13" id="KW-1185">Reference proteome</keyword>
<dbReference type="HAMAP" id="MF_01924">
    <property type="entry name" value="A_A_dipeptidase"/>
    <property type="match status" value="1"/>
</dbReference>
<dbReference type="EMBL" id="LYOZ01000045">
    <property type="protein sequence ID" value="OCH97355.1"/>
    <property type="molecule type" value="Genomic_DNA"/>
</dbReference>
<dbReference type="RefSeq" id="WP_058450134.1">
    <property type="nucleotide sequence ID" value="NZ_CAAAJF010000013.1"/>
</dbReference>